<dbReference type="RefSeq" id="WP_015076799.1">
    <property type="nucleotide sequence ID" value="NZ_BJOJ01000017.1"/>
</dbReference>
<dbReference type="EMBL" id="JAVBVO010000003">
    <property type="protein sequence ID" value="MDZ5758365.1"/>
    <property type="molecule type" value="Genomic_DNA"/>
</dbReference>
<dbReference type="Proteomes" id="UP001290462">
    <property type="component" value="Unassembled WGS sequence"/>
</dbReference>
<sequence length="109" mass="13201">MEQLLIKQILSLSKKYGNQKIYLAPNYYRIKREEDIYRISQLMADSCGSYLHNPRITVRIDTEKEKLTLLNYYNDYKTPVQLIYYTPLENDFFIDELRKILKEMTSIDY</sequence>
<dbReference type="AlphaFoldDB" id="A0AAW9K1M3"/>
<accession>A0AAW9K1M3</accession>
<gene>
    <name evidence="1" type="ORF">RAK27_06785</name>
</gene>
<organism evidence="1 2">
    <name type="scientific">Carnobacterium maltaromaticum</name>
    <name type="common">Carnobacterium piscicola</name>
    <dbReference type="NCBI Taxonomy" id="2751"/>
    <lineage>
        <taxon>Bacteria</taxon>
        <taxon>Bacillati</taxon>
        <taxon>Bacillota</taxon>
        <taxon>Bacilli</taxon>
        <taxon>Lactobacillales</taxon>
        <taxon>Carnobacteriaceae</taxon>
        <taxon>Carnobacterium</taxon>
    </lineage>
</organism>
<name>A0AAW9K1M3_CARML</name>
<evidence type="ECO:0000313" key="1">
    <source>
        <dbReference type="EMBL" id="MDZ5758365.1"/>
    </source>
</evidence>
<evidence type="ECO:0000313" key="2">
    <source>
        <dbReference type="Proteomes" id="UP001290462"/>
    </source>
</evidence>
<proteinExistence type="predicted"/>
<protein>
    <submittedName>
        <fullName evidence="1">Uncharacterized protein</fullName>
    </submittedName>
</protein>
<comment type="caution">
    <text evidence="1">The sequence shown here is derived from an EMBL/GenBank/DDBJ whole genome shotgun (WGS) entry which is preliminary data.</text>
</comment>
<reference evidence="1" key="1">
    <citation type="submission" date="2023-08" db="EMBL/GenBank/DDBJ databases">
        <title>Genomic characterization of piscicolin 126 produced by Carnobacterium maltaromaticum CM22 strain isolated from salmon (Salmo salar).</title>
        <authorList>
            <person name="Gonzalez-Gragera E."/>
            <person name="Garcia-Lopez J.D."/>
            <person name="Teso-Perez C."/>
            <person name="Gimenez-Hernandez I."/>
            <person name="Peralta-Sanchez J.M."/>
            <person name="Valdivia E."/>
            <person name="Montalban-Lopez M."/>
            <person name="Martin-Platero A.M."/>
            <person name="Banos A."/>
            <person name="Martinez-Bueno M."/>
        </authorList>
    </citation>
    <scope>NUCLEOTIDE SEQUENCE</scope>
    <source>
        <strain evidence="1">CM22</strain>
    </source>
</reference>